<dbReference type="AlphaFoldDB" id="A0AAV1RIQ8"/>
<keyword evidence="3" id="KW-1185">Reference proteome</keyword>
<comment type="caution">
    <text evidence="2">The sequence shown here is derived from an EMBL/GenBank/DDBJ whole genome shotgun (WGS) entry which is preliminary data.</text>
</comment>
<accession>A0AAV1RIQ8</accession>
<reference evidence="2 3" key="1">
    <citation type="submission" date="2024-01" db="EMBL/GenBank/DDBJ databases">
        <authorList>
            <person name="Waweru B."/>
        </authorList>
    </citation>
    <scope>NUCLEOTIDE SEQUENCE [LARGE SCALE GENOMIC DNA]</scope>
</reference>
<evidence type="ECO:0000313" key="2">
    <source>
        <dbReference type="EMBL" id="CAK7336281.1"/>
    </source>
</evidence>
<feature type="region of interest" description="Disordered" evidence="1">
    <location>
        <begin position="55"/>
        <end position="88"/>
    </location>
</feature>
<evidence type="ECO:0000313" key="3">
    <source>
        <dbReference type="Proteomes" id="UP001314170"/>
    </source>
</evidence>
<feature type="compositionally biased region" description="Basic and acidic residues" evidence="1">
    <location>
        <begin position="63"/>
        <end position="84"/>
    </location>
</feature>
<evidence type="ECO:0000256" key="1">
    <source>
        <dbReference type="SAM" id="MobiDB-lite"/>
    </source>
</evidence>
<proteinExistence type="predicted"/>
<sequence>MAITTLHFLHPGLSQFFKFHHEIQQKARPKCLFGSKKTDPCYPDRIHHRLARVRRPPLPMTRRPGEVRRKGRRETHCLDQRSETESGGTMLELNGAAALHVRASIGGPHPYDAAQLLP</sequence>
<organism evidence="2 3">
    <name type="scientific">Dovyalis caffra</name>
    <dbReference type="NCBI Taxonomy" id="77055"/>
    <lineage>
        <taxon>Eukaryota</taxon>
        <taxon>Viridiplantae</taxon>
        <taxon>Streptophyta</taxon>
        <taxon>Embryophyta</taxon>
        <taxon>Tracheophyta</taxon>
        <taxon>Spermatophyta</taxon>
        <taxon>Magnoliopsida</taxon>
        <taxon>eudicotyledons</taxon>
        <taxon>Gunneridae</taxon>
        <taxon>Pentapetalae</taxon>
        <taxon>rosids</taxon>
        <taxon>fabids</taxon>
        <taxon>Malpighiales</taxon>
        <taxon>Salicaceae</taxon>
        <taxon>Flacourtieae</taxon>
        <taxon>Dovyalis</taxon>
    </lineage>
</organism>
<name>A0AAV1RIQ8_9ROSI</name>
<protein>
    <submittedName>
        <fullName evidence="2">Uncharacterized protein</fullName>
    </submittedName>
</protein>
<gene>
    <name evidence="2" type="ORF">DCAF_LOCUS11289</name>
</gene>
<dbReference type="EMBL" id="CAWUPB010000994">
    <property type="protein sequence ID" value="CAK7336281.1"/>
    <property type="molecule type" value="Genomic_DNA"/>
</dbReference>
<dbReference type="Proteomes" id="UP001314170">
    <property type="component" value="Unassembled WGS sequence"/>
</dbReference>